<dbReference type="InterPro" id="IPR039448">
    <property type="entry name" value="Beta_helix"/>
</dbReference>
<accession>X1CIM8</accession>
<feature type="non-terminal residue" evidence="2">
    <location>
        <position position="1"/>
    </location>
</feature>
<organism evidence="2">
    <name type="scientific">marine sediment metagenome</name>
    <dbReference type="NCBI Taxonomy" id="412755"/>
    <lineage>
        <taxon>unclassified sequences</taxon>
        <taxon>metagenomes</taxon>
        <taxon>ecological metagenomes</taxon>
    </lineage>
</organism>
<dbReference type="SMART" id="SM00710">
    <property type="entry name" value="PbH1"/>
    <property type="match status" value="8"/>
</dbReference>
<dbReference type="InterPro" id="IPR012334">
    <property type="entry name" value="Pectin_lyas_fold"/>
</dbReference>
<name>X1CIM8_9ZZZZ</name>
<sequence>AGNNNTLTGNTCQGNYGSGIYLSSDSSATVVAGNTCQGNTDDGIFVISSINNTVTGNTCQGNGDSGISIIGASDNCIVAGNTCQGNTEDGIYLASDNNTVTGNSCSGNTEHGIFLTTSHNNTVVGNSCNGNDSGNTGAYDGISLSGSDGNLVLGNMCRANDRWGIMVDADSDFNKVSNNYTEGNTAGSIRVNNANCNRNQIEFNTVEEGAPGNVGTETRSYGNYDPSVNLFVGDVGYSRFGGGSLARVPSHSVVN</sequence>
<dbReference type="InterPro" id="IPR011050">
    <property type="entry name" value="Pectin_lyase_fold/virulence"/>
</dbReference>
<dbReference type="EMBL" id="BART01027687">
    <property type="protein sequence ID" value="GAG96093.1"/>
    <property type="molecule type" value="Genomic_DNA"/>
</dbReference>
<feature type="domain" description="Right handed beta helix" evidence="1">
    <location>
        <begin position="2"/>
        <end position="132"/>
    </location>
</feature>
<dbReference type="Gene3D" id="2.160.20.10">
    <property type="entry name" value="Single-stranded right-handed beta-helix, Pectin lyase-like"/>
    <property type="match status" value="2"/>
</dbReference>
<dbReference type="Pfam" id="PF13229">
    <property type="entry name" value="Beta_helix"/>
    <property type="match status" value="1"/>
</dbReference>
<reference evidence="2" key="1">
    <citation type="journal article" date="2014" name="Front. Microbiol.">
        <title>High frequency of phylogenetically diverse reductive dehalogenase-homologous genes in deep subseafloor sedimentary metagenomes.</title>
        <authorList>
            <person name="Kawai M."/>
            <person name="Futagami T."/>
            <person name="Toyoda A."/>
            <person name="Takaki Y."/>
            <person name="Nishi S."/>
            <person name="Hori S."/>
            <person name="Arai W."/>
            <person name="Tsubouchi T."/>
            <person name="Morono Y."/>
            <person name="Uchiyama I."/>
            <person name="Ito T."/>
            <person name="Fujiyama A."/>
            <person name="Inagaki F."/>
            <person name="Takami H."/>
        </authorList>
    </citation>
    <scope>NUCLEOTIDE SEQUENCE</scope>
    <source>
        <strain evidence="2">Expedition CK06-06</strain>
    </source>
</reference>
<dbReference type="SUPFAM" id="SSF51126">
    <property type="entry name" value="Pectin lyase-like"/>
    <property type="match status" value="1"/>
</dbReference>
<protein>
    <recommendedName>
        <fullName evidence="1">Right handed beta helix domain-containing protein</fullName>
    </recommendedName>
</protein>
<comment type="caution">
    <text evidence="2">The sequence shown here is derived from an EMBL/GenBank/DDBJ whole genome shotgun (WGS) entry which is preliminary data.</text>
</comment>
<dbReference type="InterPro" id="IPR022441">
    <property type="entry name" value="Para_beta_helix_rpt-2"/>
</dbReference>
<dbReference type="NCBIfam" id="TIGR03804">
    <property type="entry name" value="para_beta_helix"/>
    <property type="match status" value="5"/>
</dbReference>
<evidence type="ECO:0000313" key="2">
    <source>
        <dbReference type="EMBL" id="GAG96093.1"/>
    </source>
</evidence>
<evidence type="ECO:0000259" key="1">
    <source>
        <dbReference type="Pfam" id="PF13229"/>
    </source>
</evidence>
<gene>
    <name evidence="2" type="ORF">S01H4_49029</name>
</gene>
<dbReference type="AlphaFoldDB" id="X1CIM8"/>
<dbReference type="InterPro" id="IPR006626">
    <property type="entry name" value="PbH1"/>
</dbReference>
<proteinExistence type="predicted"/>